<evidence type="ECO:0000256" key="2">
    <source>
        <dbReference type="ARBA" id="ARBA00022643"/>
    </source>
</evidence>
<sequence>MNKTVIIQGSSNSFGNTHKVVNYLNKDKKFDVIDLKTKNIGAFEYDFSNANDDFLPLMENIIANYDTIIFATPVYWYTMSGMLKDFFDRMSDLLHYKKELGRQLRGKNMAMLSNSAGNDRRNGFEMPFVESAKYLGMNYLGDTHAFFNGKEISENAKKQINDFRKLI</sequence>
<gene>
    <name evidence="4" type="ORF">LPB136_00890</name>
</gene>
<evidence type="ECO:0000259" key="3">
    <source>
        <dbReference type="Pfam" id="PF03358"/>
    </source>
</evidence>
<dbReference type="PANTHER" id="PTHR43278">
    <property type="entry name" value="NAD(P)H-DEPENDENT FMN-CONTAINING OXIDOREDUCTASE YWQN-RELATED"/>
    <property type="match status" value="1"/>
</dbReference>
<organism evidence="4 5">
    <name type="scientific">Tenacibaculum todarodis</name>
    <dbReference type="NCBI Taxonomy" id="1850252"/>
    <lineage>
        <taxon>Bacteria</taxon>
        <taxon>Pseudomonadati</taxon>
        <taxon>Bacteroidota</taxon>
        <taxon>Flavobacteriia</taxon>
        <taxon>Flavobacteriales</taxon>
        <taxon>Flavobacteriaceae</taxon>
        <taxon>Tenacibaculum</taxon>
    </lineage>
</organism>
<name>A0A1L3JFU9_9FLAO</name>
<dbReference type="Gene3D" id="3.40.50.360">
    <property type="match status" value="1"/>
</dbReference>
<dbReference type="PANTHER" id="PTHR43278:SF4">
    <property type="entry name" value="NAD(P)H-DEPENDENT FMN-CONTAINING OXIDOREDUCTASE YWQN-RELATED"/>
    <property type="match status" value="1"/>
</dbReference>
<keyword evidence="2" id="KW-0288">FMN</keyword>
<reference evidence="4 5" key="1">
    <citation type="submission" date="2016-11" db="EMBL/GenBank/DDBJ databases">
        <title>Tenacibaculum sp. LPB0136, isolated from marine environment.</title>
        <authorList>
            <person name="Kim E."/>
            <person name="Yi H."/>
        </authorList>
    </citation>
    <scope>NUCLEOTIDE SEQUENCE [LARGE SCALE GENOMIC DNA]</scope>
    <source>
        <strain evidence="4 5">LPB0136</strain>
    </source>
</reference>
<protein>
    <submittedName>
        <fullName evidence="4">FMN reductase</fullName>
    </submittedName>
</protein>
<accession>A0A1L3JFU9</accession>
<feature type="domain" description="NADPH-dependent FMN reductase-like" evidence="3">
    <location>
        <begin position="3"/>
        <end position="142"/>
    </location>
</feature>
<dbReference type="Proteomes" id="UP000181898">
    <property type="component" value="Chromosome"/>
</dbReference>
<proteinExistence type="predicted"/>
<keyword evidence="1" id="KW-0285">Flavoprotein</keyword>
<dbReference type="InterPro" id="IPR005025">
    <property type="entry name" value="FMN_Rdtase-like_dom"/>
</dbReference>
<dbReference type="OrthoDB" id="9805976at2"/>
<dbReference type="RefSeq" id="WP_072554333.1">
    <property type="nucleotide sequence ID" value="NZ_CP018155.1"/>
</dbReference>
<dbReference type="STRING" id="1850252.LPB136_00890"/>
<dbReference type="InterPro" id="IPR029039">
    <property type="entry name" value="Flavoprotein-like_sf"/>
</dbReference>
<dbReference type="Pfam" id="PF03358">
    <property type="entry name" value="FMN_red"/>
    <property type="match status" value="1"/>
</dbReference>
<dbReference type="KEGG" id="ten:LPB136_00890"/>
<evidence type="ECO:0000313" key="4">
    <source>
        <dbReference type="EMBL" id="APG64011.1"/>
    </source>
</evidence>
<dbReference type="EMBL" id="CP018155">
    <property type="protein sequence ID" value="APG64011.1"/>
    <property type="molecule type" value="Genomic_DNA"/>
</dbReference>
<dbReference type="GO" id="GO:0016491">
    <property type="term" value="F:oxidoreductase activity"/>
    <property type="evidence" value="ECO:0007669"/>
    <property type="project" value="InterPro"/>
</dbReference>
<dbReference type="SUPFAM" id="SSF52218">
    <property type="entry name" value="Flavoproteins"/>
    <property type="match status" value="1"/>
</dbReference>
<dbReference type="InterPro" id="IPR051796">
    <property type="entry name" value="ISF_SsuE-like"/>
</dbReference>
<evidence type="ECO:0000313" key="5">
    <source>
        <dbReference type="Proteomes" id="UP000181898"/>
    </source>
</evidence>
<evidence type="ECO:0000256" key="1">
    <source>
        <dbReference type="ARBA" id="ARBA00022630"/>
    </source>
</evidence>
<keyword evidence="5" id="KW-1185">Reference proteome</keyword>
<dbReference type="AlphaFoldDB" id="A0A1L3JFU9"/>